<dbReference type="GO" id="GO:0005829">
    <property type="term" value="C:cytosol"/>
    <property type="evidence" value="ECO:0007669"/>
    <property type="project" value="TreeGrafter"/>
</dbReference>
<dbReference type="OrthoDB" id="9766983at2"/>
<dbReference type="SUPFAM" id="SSF51338">
    <property type="entry name" value="Composite domain of metallo-dependent hydrolases"/>
    <property type="match status" value="1"/>
</dbReference>
<dbReference type="SUPFAM" id="SSF51556">
    <property type="entry name" value="Metallo-dependent hydrolases"/>
    <property type="match status" value="1"/>
</dbReference>
<dbReference type="Gene3D" id="2.30.40.10">
    <property type="entry name" value="Urease, subunit C, domain 1"/>
    <property type="match status" value="1"/>
</dbReference>
<dbReference type="EMBL" id="NWUF01000002">
    <property type="protein sequence ID" value="PCE44007.1"/>
    <property type="molecule type" value="Genomic_DNA"/>
</dbReference>
<sequence length="562" mass="61833">MYDLIIRGGTVVDGSGRPGYHADVAVQDGRIAQVGTISGVARRELNADGHVVTPGFIDGHTHLDAQMHWDPLGSSSCWQGITTAVMGNCGFTLAPSSKARRALVVRNLERAEDISCAAMEAGIDWRWTTFREYLDVVDTLPKGINYAANIGHSALRTFVMGEDAFERTSNDDELALMRRELEDALAAGAIGFTTSRGEGHLTSDDRPVASRLADWGEVRSLVMAMGKFGRRMFELAPPSASRFGELDVRRRFHEELLQLSVASGATITWGLIPLPEVTAEELPLLDRAAAAGGKLIGQSHSRGIYLLWSFLTQTPYDWIPEWKKVRSLPLEQQRQALKDPALRSALVNSAKHAVFPTSAAADIPKPPDFEQMVVWQNALPPNPTMHDMAAQRGVDPIELFIDLAVETDLQQFFYQPGMRWDDKALIDAMRHPHCVMTFSDAGAHVTQQECSLQTYLLSHWVRQRQEFTLEEAVRMVTLAPAQAWGFTDRGLLREGLAADINIFDPGRITPTLPVLLHDLPTGAPRLESRADGMLATIVGGEVTIERGAHTGALPGKLLRRQA</sequence>
<keyword evidence="3" id="KW-1185">Reference proteome</keyword>
<dbReference type="AlphaFoldDB" id="A0A2A4G2J3"/>
<gene>
    <name evidence="2" type="ORF">COO09_03555</name>
</gene>
<dbReference type="KEGG" id="rdi:CMV14_20595"/>
<dbReference type="InterPro" id="IPR032466">
    <property type="entry name" value="Metal_Hydrolase"/>
</dbReference>
<feature type="domain" description="Amidohydrolase 3" evidence="1">
    <location>
        <begin position="44"/>
        <end position="543"/>
    </location>
</feature>
<proteinExistence type="predicted"/>
<dbReference type="Pfam" id="PF07969">
    <property type="entry name" value="Amidohydro_3"/>
    <property type="match status" value="1"/>
</dbReference>
<evidence type="ECO:0000259" key="1">
    <source>
        <dbReference type="Pfam" id="PF07969"/>
    </source>
</evidence>
<dbReference type="InterPro" id="IPR050378">
    <property type="entry name" value="Metallo-dep_Hydrolases_sf"/>
</dbReference>
<dbReference type="Gene3D" id="3.20.20.140">
    <property type="entry name" value="Metal-dependent hydrolases"/>
    <property type="match status" value="2"/>
</dbReference>
<evidence type="ECO:0000313" key="2">
    <source>
        <dbReference type="EMBL" id="PCE44007.1"/>
    </source>
</evidence>
<comment type="caution">
    <text evidence="2">The sequence shown here is derived from an EMBL/GenBank/DDBJ whole genome shotgun (WGS) entry which is preliminary data.</text>
</comment>
<organism evidence="2 3">
    <name type="scientific">Rhizorhabdus dicambivorans</name>
    <dbReference type="NCBI Taxonomy" id="1850238"/>
    <lineage>
        <taxon>Bacteria</taxon>
        <taxon>Pseudomonadati</taxon>
        <taxon>Pseudomonadota</taxon>
        <taxon>Alphaproteobacteria</taxon>
        <taxon>Sphingomonadales</taxon>
        <taxon>Sphingomonadaceae</taxon>
        <taxon>Rhizorhabdus</taxon>
    </lineage>
</organism>
<evidence type="ECO:0000313" key="3">
    <source>
        <dbReference type="Proteomes" id="UP000218934"/>
    </source>
</evidence>
<dbReference type="RefSeq" id="WP_066961906.1">
    <property type="nucleotide sequence ID" value="NZ_CP023449.1"/>
</dbReference>
<dbReference type="PANTHER" id="PTHR11647">
    <property type="entry name" value="HYDRANTOINASE/DIHYDROPYRIMIDINASE FAMILY MEMBER"/>
    <property type="match status" value="1"/>
</dbReference>
<dbReference type="InterPro" id="IPR013108">
    <property type="entry name" value="Amidohydro_3"/>
</dbReference>
<protein>
    <recommendedName>
        <fullName evidence="1">Amidohydrolase 3 domain-containing protein</fullName>
    </recommendedName>
</protein>
<accession>A0A2A4G2J3</accession>
<reference evidence="2 3" key="1">
    <citation type="submission" date="2017-09" db="EMBL/GenBank/DDBJ databases">
        <title>The Catabolism of 3,6-Dichlorosalicylic acid is Initiated by the Cytochrome P450 Monooxygenase DsmABC in Rhizorhabdus dicambivorans Ndbn-20.</title>
        <authorList>
            <person name="Na L."/>
        </authorList>
    </citation>
    <scope>NUCLEOTIDE SEQUENCE [LARGE SCALE GENOMIC DNA]</scope>
    <source>
        <strain evidence="2 3">Ndbn-20m</strain>
    </source>
</reference>
<dbReference type="PANTHER" id="PTHR11647:SF1">
    <property type="entry name" value="COLLAPSIN RESPONSE MEDIATOR PROTEIN"/>
    <property type="match status" value="1"/>
</dbReference>
<dbReference type="Proteomes" id="UP000218934">
    <property type="component" value="Unassembled WGS sequence"/>
</dbReference>
<dbReference type="GO" id="GO:0016812">
    <property type="term" value="F:hydrolase activity, acting on carbon-nitrogen (but not peptide) bonds, in cyclic amides"/>
    <property type="evidence" value="ECO:0007669"/>
    <property type="project" value="TreeGrafter"/>
</dbReference>
<name>A0A2A4G2J3_9SPHN</name>
<dbReference type="InterPro" id="IPR011059">
    <property type="entry name" value="Metal-dep_hydrolase_composite"/>
</dbReference>